<name>X0YPX8_9ZZZZ</name>
<organism evidence="1">
    <name type="scientific">marine sediment metagenome</name>
    <dbReference type="NCBI Taxonomy" id="412755"/>
    <lineage>
        <taxon>unclassified sequences</taxon>
        <taxon>metagenomes</taxon>
        <taxon>ecological metagenomes</taxon>
    </lineage>
</organism>
<dbReference type="AlphaFoldDB" id="X0YPX8"/>
<reference evidence="1" key="1">
    <citation type="journal article" date="2014" name="Front. Microbiol.">
        <title>High frequency of phylogenetically diverse reductive dehalogenase-homologous genes in deep subseafloor sedimentary metagenomes.</title>
        <authorList>
            <person name="Kawai M."/>
            <person name="Futagami T."/>
            <person name="Toyoda A."/>
            <person name="Takaki Y."/>
            <person name="Nishi S."/>
            <person name="Hori S."/>
            <person name="Arai W."/>
            <person name="Tsubouchi T."/>
            <person name="Morono Y."/>
            <person name="Uchiyama I."/>
            <person name="Ito T."/>
            <person name="Fujiyama A."/>
            <person name="Inagaki F."/>
            <person name="Takami H."/>
        </authorList>
    </citation>
    <scope>NUCLEOTIDE SEQUENCE</scope>
    <source>
        <strain evidence="1">Expedition CK06-06</strain>
    </source>
</reference>
<evidence type="ECO:0000313" key="1">
    <source>
        <dbReference type="EMBL" id="GAG58324.1"/>
    </source>
</evidence>
<evidence type="ECO:0008006" key="2">
    <source>
        <dbReference type="Google" id="ProtNLM"/>
    </source>
</evidence>
<accession>X0YPX8</accession>
<dbReference type="EMBL" id="BART01000893">
    <property type="protein sequence ID" value="GAG58324.1"/>
    <property type="molecule type" value="Genomic_DNA"/>
</dbReference>
<dbReference type="InterPro" id="IPR036751">
    <property type="entry name" value="SpoVG_sf"/>
</dbReference>
<protein>
    <recommendedName>
        <fullName evidence="2">SpoVG family protein</fullName>
    </recommendedName>
</protein>
<dbReference type="SUPFAM" id="SSF160537">
    <property type="entry name" value="SpoVG-like"/>
    <property type="match status" value="1"/>
</dbReference>
<sequence>MQIEVIKLNKVDHQRIKGLATIKVENFGKIAGIRVIQGDNNLYCVPPNQSYKEDGLRRWMNIITFEQSLWRKIQEKILKRYKEIIGDERERAG</sequence>
<comment type="caution">
    <text evidence="1">The sequence shown here is derived from an EMBL/GenBank/DDBJ whole genome shotgun (WGS) entry which is preliminary data.</text>
</comment>
<proteinExistence type="predicted"/>
<dbReference type="InterPro" id="IPR007170">
    <property type="entry name" value="SpoVG"/>
</dbReference>
<dbReference type="Pfam" id="PF04026">
    <property type="entry name" value="SpoVG"/>
    <property type="match status" value="1"/>
</dbReference>
<dbReference type="GO" id="GO:0030435">
    <property type="term" value="P:sporulation resulting in formation of a cellular spore"/>
    <property type="evidence" value="ECO:0007669"/>
    <property type="project" value="InterPro"/>
</dbReference>
<dbReference type="Gene3D" id="3.30.1120.40">
    <property type="entry name" value="Stage V sporulation protein G"/>
    <property type="match status" value="1"/>
</dbReference>
<gene>
    <name evidence="1" type="ORF">S01H4_03585</name>
</gene>